<dbReference type="EMBL" id="CM042024">
    <property type="protein sequence ID" value="KAI3810472.1"/>
    <property type="molecule type" value="Genomic_DNA"/>
</dbReference>
<accession>A0ACB9IQV2</accession>
<comment type="caution">
    <text evidence="1">The sequence shown here is derived from an EMBL/GenBank/DDBJ whole genome shotgun (WGS) entry which is preliminary data.</text>
</comment>
<dbReference type="Proteomes" id="UP001056120">
    <property type="component" value="Linkage Group LG07"/>
</dbReference>
<sequence>MIKMAHLSFSSLHNVYACFEKSSKHAEFYSVVDFIADDKPIIITQLMINNTFDLNDLDGVYEYSERRFENLRNYGNTLKLPPLTVKVYSNMKSRASTGVDVPLFDHMVNPEIAVQLPATPVPTPSNSDSSGDSEAGSDSEDNDNVSSHSANSHEAEIPRGGGSEFFLSRSRTDLLSYVLMQENFIKDLIIEKEVIHASV</sequence>
<evidence type="ECO:0000313" key="1">
    <source>
        <dbReference type="EMBL" id="KAI3810472.1"/>
    </source>
</evidence>
<proteinExistence type="predicted"/>
<reference evidence="2" key="1">
    <citation type="journal article" date="2022" name="Mol. Ecol. Resour.">
        <title>The genomes of chicory, endive, great burdock and yacon provide insights into Asteraceae palaeo-polyploidization history and plant inulin production.</title>
        <authorList>
            <person name="Fan W."/>
            <person name="Wang S."/>
            <person name="Wang H."/>
            <person name="Wang A."/>
            <person name="Jiang F."/>
            <person name="Liu H."/>
            <person name="Zhao H."/>
            <person name="Xu D."/>
            <person name="Zhang Y."/>
        </authorList>
    </citation>
    <scope>NUCLEOTIDE SEQUENCE [LARGE SCALE GENOMIC DNA]</scope>
    <source>
        <strain evidence="2">cv. Yunnan</strain>
    </source>
</reference>
<evidence type="ECO:0000313" key="2">
    <source>
        <dbReference type="Proteomes" id="UP001056120"/>
    </source>
</evidence>
<keyword evidence="2" id="KW-1185">Reference proteome</keyword>
<name>A0ACB9IQV2_9ASTR</name>
<gene>
    <name evidence="1" type="ORF">L1987_20087</name>
</gene>
<organism evidence="1 2">
    <name type="scientific">Smallanthus sonchifolius</name>
    <dbReference type="NCBI Taxonomy" id="185202"/>
    <lineage>
        <taxon>Eukaryota</taxon>
        <taxon>Viridiplantae</taxon>
        <taxon>Streptophyta</taxon>
        <taxon>Embryophyta</taxon>
        <taxon>Tracheophyta</taxon>
        <taxon>Spermatophyta</taxon>
        <taxon>Magnoliopsida</taxon>
        <taxon>eudicotyledons</taxon>
        <taxon>Gunneridae</taxon>
        <taxon>Pentapetalae</taxon>
        <taxon>asterids</taxon>
        <taxon>campanulids</taxon>
        <taxon>Asterales</taxon>
        <taxon>Asteraceae</taxon>
        <taxon>Asteroideae</taxon>
        <taxon>Heliantheae alliance</taxon>
        <taxon>Millerieae</taxon>
        <taxon>Smallanthus</taxon>
    </lineage>
</organism>
<protein>
    <submittedName>
        <fullName evidence="1">Uncharacterized protein</fullName>
    </submittedName>
</protein>
<reference evidence="1 2" key="2">
    <citation type="journal article" date="2022" name="Mol. Ecol. Resour.">
        <title>The genomes of chicory, endive, great burdock and yacon provide insights into Asteraceae paleo-polyploidization history and plant inulin production.</title>
        <authorList>
            <person name="Fan W."/>
            <person name="Wang S."/>
            <person name="Wang H."/>
            <person name="Wang A."/>
            <person name="Jiang F."/>
            <person name="Liu H."/>
            <person name="Zhao H."/>
            <person name="Xu D."/>
            <person name="Zhang Y."/>
        </authorList>
    </citation>
    <scope>NUCLEOTIDE SEQUENCE [LARGE SCALE GENOMIC DNA]</scope>
    <source>
        <strain evidence="2">cv. Yunnan</strain>
        <tissue evidence="1">Leaves</tissue>
    </source>
</reference>